<evidence type="ECO:0000256" key="2">
    <source>
        <dbReference type="ARBA" id="ARBA00022527"/>
    </source>
</evidence>
<keyword evidence="5" id="KW-0418">Kinase</keyword>
<keyword evidence="8" id="KW-1185">Reference proteome</keyword>
<evidence type="ECO:0000313" key="7">
    <source>
        <dbReference type="EMBL" id="CAI9544740.1"/>
    </source>
</evidence>
<sequence>MPFDNSNYKTLAEQISSGQYRQPPHLSGACGLIDWMLTVNPARRATIEDIANHWWVNWGYDTMVCDCHLVPECQSPLLARYIECQNTPGFKSTKTEQSRVHSREDEEYEGCLRKSKKENDINQSQQELELIASRKKPKGILKKRSSFDSSLLNSSNFSENLSQNCMELSQEVKTTSAYESHISTNVECTFNKPKKGILKKTYERESGYSSSPERITASECQKAYHKVAEEKTRSDRYTRRKKGILKKNGRFSTSLDLPADCSSLRLSDSMEDLIFPTAEAPKSPSRPSSVISDDSFLSSDSFDLLDMTFETKSQLFSYSPHTSFYSSEDDDTLTSKLREKLSNRNHKL</sequence>
<evidence type="ECO:0000256" key="3">
    <source>
        <dbReference type="ARBA" id="ARBA00022679"/>
    </source>
</evidence>
<dbReference type="Proteomes" id="UP001162483">
    <property type="component" value="Unassembled WGS sequence"/>
</dbReference>
<protein>
    <recommendedName>
        <fullName evidence="1">non-specific serine/threonine protein kinase</fullName>
        <ecNumber evidence="1">2.7.11.1</ecNumber>
    </recommendedName>
</protein>
<reference evidence="7" key="1">
    <citation type="submission" date="2023-05" db="EMBL/GenBank/DDBJ databases">
        <authorList>
            <person name="Stuckert A."/>
        </authorList>
    </citation>
    <scope>NUCLEOTIDE SEQUENCE</scope>
</reference>
<gene>
    <name evidence="7" type="ORF">SPARVUS_LOCUS2534694</name>
</gene>
<evidence type="ECO:0000256" key="1">
    <source>
        <dbReference type="ARBA" id="ARBA00012513"/>
    </source>
</evidence>
<proteinExistence type="predicted"/>
<dbReference type="PANTHER" id="PTHR24346">
    <property type="entry name" value="MAP/MICROTUBULE AFFINITY-REGULATING KINASE"/>
    <property type="match status" value="1"/>
</dbReference>
<keyword evidence="4" id="KW-0547">Nucleotide-binding</keyword>
<organism evidence="7 8">
    <name type="scientific">Staurois parvus</name>
    <dbReference type="NCBI Taxonomy" id="386267"/>
    <lineage>
        <taxon>Eukaryota</taxon>
        <taxon>Metazoa</taxon>
        <taxon>Chordata</taxon>
        <taxon>Craniata</taxon>
        <taxon>Vertebrata</taxon>
        <taxon>Euteleostomi</taxon>
        <taxon>Amphibia</taxon>
        <taxon>Batrachia</taxon>
        <taxon>Anura</taxon>
        <taxon>Neobatrachia</taxon>
        <taxon>Ranoidea</taxon>
        <taxon>Ranidae</taxon>
        <taxon>Staurois</taxon>
    </lineage>
</organism>
<dbReference type="EC" id="2.7.11.1" evidence="1"/>
<dbReference type="EMBL" id="CATNWA010003184">
    <property type="protein sequence ID" value="CAI9544740.1"/>
    <property type="molecule type" value="Genomic_DNA"/>
</dbReference>
<keyword evidence="2" id="KW-0723">Serine/threonine-protein kinase</keyword>
<name>A0ABN9BB32_9NEOB</name>
<evidence type="ECO:0000256" key="6">
    <source>
        <dbReference type="ARBA" id="ARBA00022840"/>
    </source>
</evidence>
<dbReference type="Gene3D" id="1.10.510.10">
    <property type="entry name" value="Transferase(Phosphotransferase) domain 1"/>
    <property type="match status" value="1"/>
</dbReference>
<dbReference type="PANTHER" id="PTHR24346:SF100">
    <property type="entry name" value="NUAK FAMILY SNF1-LIKE KINASE 1"/>
    <property type="match status" value="1"/>
</dbReference>
<keyword evidence="6" id="KW-0067">ATP-binding</keyword>
<accession>A0ABN9BB32</accession>
<evidence type="ECO:0000313" key="8">
    <source>
        <dbReference type="Proteomes" id="UP001162483"/>
    </source>
</evidence>
<comment type="caution">
    <text evidence="7">The sequence shown here is derived from an EMBL/GenBank/DDBJ whole genome shotgun (WGS) entry which is preliminary data.</text>
</comment>
<keyword evidence="3" id="KW-0808">Transferase</keyword>
<dbReference type="InterPro" id="IPR011009">
    <property type="entry name" value="Kinase-like_dom_sf"/>
</dbReference>
<dbReference type="SUPFAM" id="SSF56112">
    <property type="entry name" value="Protein kinase-like (PK-like)"/>
    <property type="match status" value="1"/>
</dbReference>
<evidence type="ECO:0000256" key="4">
    <source>
        <dbReference type="ARBA" id="ARBA00022741"/>
    </source>
</evidence>
<evidence type="ECO:0000256" key="5">
    <source>
        <dbReference type="ARBA" id="ARBA00022777"/>
    </source>
</evidence>